<gene>
    <name evidence="1" type="ORF">AVEN_261611_1</name>
</gene>
<comment type="caution">
    <text evidence="1">The sequence shown here is derived from an EMBL/GenBank/DDBJ whole genome shotgun (WGS) entry which is preliminary data.</text>
</comment>
<keyword evidence="2" id="KW-1185">Reference proteome</keyword>
<dbReference type="AlphaFoldDB" id="A0A4Y2VPW1"/>
<evidence type="ECO:0000313" key="2">
    <source>
        <dbReference type="Proteomes" id="UP000499080"/>
    </source>
</evidence>
<evidence type="ECO:0000313" key="1">
    <source>
        <dbReference type="EMBL" id="GBO27179.1"/>
    </source>
</evidence>
<protein>
    <submittedName>
        <fullName evidence="1">Uncharacterized protein</fullName>
    </submittedName>
</protein>
<sequence length="112" mass="13436">MNYFHGWIIGLDISTFDELKELIIVDQIKRRVPPEVCEHCIDEWSQLNNVEELTGKLDDYNVVRTKTDFHTSTPEEELKTEHTLRLTRRGIQNKIRNSRRYPSLRKWKIDKP</sequence>
<dbReference type="Proteomes" id="UP000499080">
    <property type="component" value="Unassembled WGS sequence"/>
</dbReference>
<proteinExistence type="predicted"/>
<dbReference type="EMBL" id="BGPR01050168">
    <property type="protein sequence ID" value="GBO27179.1"/>
    <property type="molecule type" value="Genomic_DNA"/>
</dbReference>
<organism evidence="1 2">
    <name type="scientific">Araneus ventricosus</name>
    <name type="common">Orbweaver spider</name>
    <name type="synonym">Epeira ventricosa</name>
    <dbReference type="NCBI Taxonomy" id="182803"/>
    <lineage>
        <taxon>Eukaryota</taxon>
        <taxon>Metazoa</taxon>
        <taxon>Ecdysozoa</taxon>
        <taxon>Arthropoda</taxon>
        <taxon>Chelicerata</taxon>
        <taxon>Arachnida</taxon>
        <taxon>Araneae</taxon>
        <taxon>Araneomorphae</taxon>
        <taxon>Entelegynae</taxon>
        <taxon>Araneoidea</taxon>
        <taxon>Araneidae</taxon>
        <taxon>Araneus</taxon>
    </lineage>
</organism>
<reference evidence="1 2" key="1">
    <citation type="journal article" date="2019" name="Sci. Rep.">
        <title>Orb-weaving spider Araneus ventricosus genome elucidates the spidroin gene catalogue.</title>
        <authorList>
            <person name="Kono N."/>
            <person name="Nakamura H."/>
            <person name="Ohtoshi R."/>
            <person name="Moran D.A.P."/>
            <person name="Shinohara A."/>
            <person name="Yoshida Y."/>
            <person name="Fujiwara M."/>
            <person name="Mori M."/>
            <person name="Tomita M."/>
            <person name="Arakawa K."/>
        </authorList>
    </citation>
    <scope>NUCLEOTIDE SEQUENCE [LARGE SCALE GENOMIC DNA]</scope>
</reference>
<name>A0A4Y2VPW1_ARAVE</name>
<accession>A0A4Y2VPW1</accession>